<reference evidence="3" key="1">
    <citation type="submission" date="2016-10" db="EMBL/GenBank/DDBJ databases">
        <authorList>
            <person name="Varghese N."/>
            <person name="Submissions S."/>
        </authorList>
    </citation>
    <scope>NUCLEOTIDE SEQUENCE [LARGE SCALE GENOMIC DNA]</scope>
    <source>
        <strain evidence="3">CGMCC 4.3506</strain>
    </source>
</reference>
<feature type="compositionally biased region" description="Basic and acidic residues" evidence="1">
    <location>
        <begin position="354"/>
        <end position="364"/>
    </location>
</feature>
<feature type="compositionally biased region" description="Basic and acidic residues" evidence="1">
    <location>
        <begin position="333"/>
        <end position="347"/>
    </location>
</feature>
<evidence type="ECO:0000313" key="2">
    <source>
        <dbReference type="EMBL" id="SDH57679.1"/>
    </source>
</evidence>
<organism evidence="2 3">
    <name type="scientific">Lentzea fradiae</name>
    <dbReference type="NCBI Taxonomy" id="200378"/>
    <lineage>
        <taxon>Bacteria</taxon>
        <taxon>Bacillati</taxon>
        <taxon>Actinomycetota</taxon>
        <taxon>Actinomycetes</taxon>
        <taxon>Pseudonocardiales</taxon>
        <taxon>Pseudonocardiaceae</taxon>
        <taxon>Lentzea</taxon>
    </lineage>
</organism>
<dbReference type="RefSeq" id="WP_090060328.1">
    <property type="nucleotide sequence ID" value="NZ_FNCC01000030.1"/>
</dbReference>
<dbReference type="InterPro" id="IPR036689">
    <property type="entry name" value="ESAT-6-like_sf"/>
</dbReference>
<sequence>MTTMGPAPTPGQNFLVNTGEETPSTEGAGIFHDATETVKGFSSGNWAEGLINAGATVAGVAGALADPMAALLSAGFGWLIEHVDFLKEPLDWLVGDQEALDGMAKTWEAVSGYLKDTSDDLRNWVKNDTTGWTGKDSDQYRLFGADRADTYAGVATAAGGIASLVRTCKIVLKVVRDIVRDIIAEAIGKLISICLRWAPAVAAAGAGIAGAIAECVPTAIKWANKALEACRRLTKAFSNAGGLFKKLDDILVNAKTALSKSGDDFVNVLKKGIDADIRRSMADFSVTGMAKDALGEARKVAVEGMKSAPADFLPKLGIEATKEATKFHDWEDKAKDGGGWRTWRDLRAEEEEKQEGKRKEANGG</sequence>
<dbReference type="EMBL" id="FNCC01000030">
    <property type="protein sequence ID" value="SDH57679.1"/>
    <property type="molecule type" value="Genomic_DNA"/>
</dbReference>
<feature type="compositionally biased region" description="Polar residues" evidence="1">
    <location>
        <begin position="10"/>
        <end position="22"/>
    </location>
</feature>
<dbReference type="STRING" id="200378.SAMN05216553_13017"/>
<protein>
    <recommendedName>
        <fullName evidence="4">PPE family protein</fullName>
    </recommendedName>
</protein>
<dbReference type="Proteomes" id="UP000199623">
    <property type="component" value="Unassembled WGS sequence"/>
</dbReference>
<dbReference type="SUPFAM" id="SSF140453">
    <property type="entry name" value="EsxAB dimer-like"/>
    <property type="match status" value="1"/>
</dbReference>
<evidence type="ECO:0000256" key="1">
    <source>
        <dbReference type="SAM" id="MobiDB-lite"/>
    </source>
</evidence>
<feature type="region of interest" description="Disordered" evidence="1">
    <location>
        <begin position="333"/>
        <end position="364"/>
    </location>
</feature>
<evidence type="ECO:0008006" key="4">
    <source>
        <dbReference type="Google" id="ProtNLM"/>
    </source>
</evidence>
<dbReference type="OrthoDB" id="4763957at2"/>
<name>A0A1G8DJM7_9PSEU</name>
<dbReference type="AlphaFoldDB" id="A0A1G8DJM7"/>
<proteinExistence type="predicted"/>
<keyword evidence="3" id="KW-1185">Reference proteome</keyword>
<gene>
    <name evidence="2" type="ORF">SAMN05216553_13017</name>
</gene>
<accession>A0A1G8DJM7</accession>
<feature type="region of interest" description="Disordered" evidence="1">
    <location>
        <begin position="1"/>
        <end position="22"/>
    </location>
</feature>
<evidence type="ECO:0000313" key="3">
    <source>
        <dbReference type="Proteomes" id="UP000199623"/>
    </source>
</evidence>